<organism evidence="3 4">
    <name type="scientific">Candidatus Uhrbacteria bacterium RIFOXYB2_FULL_57_15</name>
    <dbReference type="NCBI Taxonomy" id="1802422"/>
    <lineage>
        <taxon>Bacteria</taxon>
        <taxon>Candidatus Uhriibacteriota</taxon>
    </lineage>
</organism>
<evidence type="ECO:0000313" key="4">
    <source>
        <dbReference type="Proteomes" id="UP000176501"/>
    </source>
</evidence>
<feature type="transmembrane region" description="Helical" evidence="1">
    <location>
        <begin position="21"/>
        <end position="42"/>
    </location>
</feature>
<dbReference type="AlphaFoldDB" id="A0A1F7W7V1"/>
<evidence type="ECO:0000313" key="3">
    <source>
        <dbReference type="EMBL" id="OGL98872.1"/>
    </source>
</evidence>
<reference evidence="3 4" key="1">
    <citation type="journal article" date="2016" name="Nat. Commun.">
        <title>Thousands of microbial genomes shed light on interconnected biogeochemical processes in an aquifer system.</title>
        <authorList>
            <person name="Anantharaman K."/>
            <person name="Brown C.T."/>
            <person name="Hug L.A."/>
            <person name="Sharon I."/>
            <person name="Castelle C.J."/>
            <person name="Probst A.J."/>
            <person name="Thomas B.C."/>
            <person name="Singh A."/>
            <person name="Wilkins M.J."/>
            <person name="Karaoz U."/>
            <person name="Brodie E.L."/>
            <person name="Williams K.H."/>
            <person name="Hubbard S.S."/>
            <person name="Banfield J.F."/>
        </authorList>
    </citation>
    <scope>NUCLEOTIDE SEQUENCE [LARGE SCALE GENOMIC DNA]</scope>
</reference>
<feature type="transmembrane region" description="Helical" evidence="1">
    <location>
        <begin position="208"/>
        <end position="230"/>
    </location>
</feature>
<dbReference type="Pfam" id="PF25231">
    <property type="entry name" value="DUF7847"/>
    <property type="match status" value="1"/>
</dbReference>
<keyword evidence="1" id="KW-1133">Transmembrane helix</keyword>
<feature type="transmembrane region" description="Helical" evidence="1">
    <location>
        <begin position="62"/>
        <end position="80"/>
    </location>
</feature>
<feature type="transmembrane region" description="Helical" evidence="1">
    <location>
        <begin position="157"/>
        <end position="188"/>
    </location>
</feature>
<protein>
    <recommendedName>
        <fullName evidence="2">DUF7847 domain-containing protein</fullName>
    </recommendedName>
</protein>
<feature type="domain" description="DUF7847" evidence="2">
    <location>
        <begin position="51"/>
        <end position="230"/>
    </location>
</feature>
<keyword evidence="1" id="KW-0812">Transmembrane</keyword>
<feature type="transmembrane region" description="Helical" evidence="1">
    <location>
        <begin position="117"/>
        <end position="137"/>
    </location>
</feature>
<dbReference type="EMBL" id="MGFE01000012">
    <property type="protein sequence ID" value="OGL98872.1"/>
    <property type="molecule type" value="Genomic_DNA"/>
</dbReference>
<gene>
    <name evidence="3" type="ORF">A2304_03930</name>
</gene>
<dbReference type="Proteomes" id="UP000176501">
    <property type="component" value="Unassembled WGS sequence"/>
</dbReference>
<keyword evidence="1" id="KW-0472">Membrane</keyword>
<evidence type="ECO:0000256" key="1">
    <source>
        <dbReference type="SAM" id="Phobius"/>
    </source>
</evidence>
<name>A0A1F7W7V1_9BACT</name>
<feature type="transmembrane region" description="Helical" evidence="1">
    <location>
        <begin position="92"/>
        <end position="111"/>
    </location>
</feature>
<dbReference type="InterPro" id="IPR057169">
    <property type="entry name" value="DUF7847"/>
</dbReference>
<evidence type="ECO:0000259" key="2">
    <source>
        <dbReference type="Pfam" id="PF25231"/>
    </source>
</evidence>
<comment type="caution">
    <text evidence="3">The sequence shown here is derived from an EMBL/GenBank/DDBJ whole genome shotgun (WGS) entry which is preliminary data.</text>
</comment>
<accession>A0A1F7W7V1</accession>
<sequence length="234" mass="26109">MVRALDILRNSWRLYRANGPLIVGYAAWLLLTAAAFVLTSFVQHEGARQLLLLAVQIVDVMLWMWVGIMVTLITIDANAGKQPGSARLPNDAWTLIVPFAWATVLQGLVVLGGLLLFLVPGCIFMVWFAFAQQAVVIDKKRGLDALTQSRALCRGRFFAVTWYLFVGPFLVMLVYLLVLAMVFAAVAALTGTHIDVLFGDQPPLWMDITASVGEIFLMPLIYVYWTLTYLELKK</sequence>
<proteinExistence type="predicted"/>